<organism evidence="1 2">
    <name type="scientific">Trifolium medium</name>
    <dbReference type="NCBI Taxonomy" id="97028"/>
    <lineage>
        <taxon>Eukaryota</taxon>
        <taxon>Viridiplantae</taxon>
        <taxon>Streptophyta</taxon>
        <taxon>Embryophyta</taxon>
        <taxon>Tracheophyta</taxon>
        <taxon>Spermatophyta</taxon>
        <taxon>Magnoliopsida</taxon>
        <taxon>eudicotyledons</taxon>
        <taxon>Gunneridae</taxon>
        <taxon>Pentapetalae</taxon>
        <taxon>rosids</taxon>
        <taxon>fabids</taxon>
        <taxon>Fabales</taxon>
        <taxon>Fabaceae</taxon>
        <taxon>Papilionoideae</taxon>
        <taxon>50 kb inversion clade</taxon>
        <taxon>NPAAA clade</taxon>
        <taxon>Hologalegina</taxon>
        <taxon>IRL clade</taxon>
        <taxon>Trifolieae</taxon>
        <taxon>Trifolium</taxon>
    </lineage>
</organism>
<dbReference type="Proteomes" id="UP000265520">
    <property type="component" value="Unassembled WGS sequence"/>
</dbReference>
<name>A0A392WE79_9FABA</name>
<evidence type="ECO:0000313" key="2">
    <source>
        <dbReference type="Proteomes" id="UP000265520"/>
    </source>
</evidence>
<proteinExistence type="predicted"/>
<comment type="caution">
    <text evidence="1">The sequence shown here is derived from an EMBL/GenBank/DDBJ whole genome shotgun (WGS) entry which is preliminary data.</text>
</comment>
<keyword evidence="2" id="KW-1185">Reference proteome</keyword>
<accession>A0A392WE79</accession>
<feature type="non-terminal residue" evidence="1">
    <location>
        <position position="48"/>
    </location>
</feature>
<dbReference type="AlphaFoldDB" id="A0A392WE79"/>
<protein>
    <submittedName>
        <fullName evidence="1">Uncharacterized protein</fullName>
    </submittedName>
</protein>
<evidence type="ECO:0000313" key="1">
    <source>
        <dbReference type="EMBL" id="MCI97939.1"/>
    </source>
</evidence>
<dbReference type="EMBL" id="LXQA011459052">
    <property type="protein sequence ID" value="MCI97939.1"/>
    <property type="molecule type" value="Genomic_DNA"/>
</dbReference>
<sequence length="48" mass="5252">MATRSALVTEDVDRSMSVGFPCPDWGCFPYCFSVRTTKSPSSDAQETS</sequence>
<reference evidence="1 2" key="1">
    <citation type="journal article" date="2018" name="Front. Plant Sci.">
        <title>Red Clover (Trifolium pratense) and Zigzag Clover (T. medium) - A Picture of Genomic Similarities and Differences.</title>
        <authorList>
            <person name="Dluhosova J."/>
            <person name="Istvanek J."/>
            <person name="Nedelnik J."/>
            <person name="Repkova J."/>
        </authorList>
    </citation>
    <scope>NUCLEOTIDE SEQUENCE [LARGE SCALE GENOMIC DNA]</scope>
    <source>
        <strain evidence="2">cv. 10/8</strain>
        <tissue evidence="1">Leaf</tissue>
    </source>
</reference>